<evidence type="ECO:0000256" key="1">
    <source>
        <dbReference type="ARBA" id="ARBA00022574"/>
    </source>
</evidence>
<dbReference type="Gene3D" id="2.130.10.10">
    <property type="entry name" value="YVTN repeat-like/Quinoprotein amine dehydrogenase"/>
    <property type="match status" value="7"/>
</dbReference>
<dbReference type="PANTHER" id="PTHR22847:SF637">
    <property type="entry name" value="WD REPEAT DOMAIN 5B"/>
    <property type="match status" value="1"/>
</dbReference>
<dbReference type="PROSITE" id="PS00678">
    <property type="entry name" value="WD_REPEATS_1"/>
    <property type="match status" value="3"/>
</dbReference>
<dbReference type="InterPro" id="IPR010730">
    <property type="entry name" value="HET"/>
</dbReference>
<dbReference type="PROSITE" id="PS50294">
    <property type="entry name" value="WD_REPEATS_REGION"/>
    <property type="match status" value="9"/>
</dbReference>
<dbReference type="Pfam" id="PF06985">
    <property type="entry name" value="HET"/>
    <property type="match status" value="1"/>
</dbReference>
<dbReference type="Gene3D" id="3.40.50.300">
    <property type="entry name" value="P-loop containing nucleotide triphosphate hydrolases"/>
    <property type="match status" value="1"/>
</dbReference>
<feature type="repeat" description="WD" evidence="6">
    <location>
        <begin position="849"/>
        <end position="890"/>
    </location>
</feature>
<dbReference type="PROSITE" id="PS50082">
    <property type="entry name" value="WD_REPEATS_2"/>
    <property type="match status" value="11"/>
</dbReference>
<feature type="repeat" description="WD" evidence="6">
    <location>
        <begin position="891"/>
        <end position="922"/>
    </location>
</feature>
<feature type="repeat" description="WD" evidence="6">
    <location>
        <begin position="1401"/>
        <end position="1435"/>
    </location>
</feature>
<dbReference type="SUPFAM" id="SSF50998">
    <property type="entry name" value="Quinoprotein alcohol dehydrogenase-like"/>
    <property type="match status" value="1"/>
</dbReference>
<dbReference type="GeneID" id="36590206"/>
<feature type="repeat" description="WD" evidence="6">
    <location>
        <begin position="1216"/>
        <end position="1257"/>
    </location>
</feature>
<evidence type="ECO:0000256" key="5">
    <source>
        <dbReference type="ARBA" id="ARBA00043913"/>
    </source>
</evidence>
<feature type="repeat" description="WD" evidence="6">
    <location>
        <begin position="1144"/>
        <end position="1185"/>
    </location>
</feature>
<dbReference type="SMART" id="SM00320">
    <property type="entry name" value="WD40"/>
    <property type="match status" value="13"/>
</dbReference>
<feature type="domain" description="Nephrocystin 3-like N-terminal" evidence="8">
    <location>
        <begin position="291"/>
        <end position="447"/>
    </location>
</feature>
<dbReference type="SUPFAM" id="SSF52540">
    <property type="entry name" value="P-loop containing nucleoside triphosphate hydrolases"/>
    <property type="match status" value="1"/>
</dbReference>
<protein>
    <recommendedName>
        <fullName evidence="4">Mitochondrial division protein 1</fullName>
    </recommendedName>
</protein>
<evidence type="ECO:0000313" key="9">
    <source>
        <dbReference type="EMBL" id="PMD49976.1"/>
    </source>
</evidence>
<dbReference type="InterPro" id="IPR011047">
    <property type="entry name" value="Quinoprotein_ADH-like_sf"/>
</dbReference>
<dbReference type="InterPro" id="IPR020472">
    <property type="entry name" value="WD40_PAC1"/>
</dbReference>
<keyword evidence="1 6" id="KW-0853">WD repeat</keyword>
<dbReference type="InterPro" id="IPR001680">
    <property type="entry name" value="WD40_rpt"/>
</dbReference>
<dbReference type="CDD" id="cd00200">
    <property type="entry name" value="WD40"/>
    <property type="match status" value="2"/>
</dbReference>
<dbReference type="InterPro" id="IPR015943">
    <property type="entry name" value="WD40/YVTN_repeat-like_dom_sf"/>
</dbReference>
<dbReference type="PANTHER" id="PTHR22847">
    <property type="entry name" value="WD40 REPEAT PROTEIN"/>
    <property type="match status" value="1"/>
</dbReference>
<dbReference type="InterPro" id="IPR056884">
    <property type="entry name" value="NPHP3-like_N"/>
</dbReference>
<dbReference type="GO" id="GO:1990234">
    <property type="term" value="C:transferase complex"/>
    <property type="evidence" value="ECO:0007669"/>
    <property type="project" value="UniProtKB-ARBA"/>
</dbReference>
<dbReference type="InterPro" id="IPR027417">
    <property type="entry name" value="P-loop_NTPase"/>
</dbReference>
<evidence type="ECO:0000259" key="8">
    <source>
        <dbReference type="Pfam" id="PF24883"/>
    </source>
</evidence>
<dbReference type="SUPFAM" id="SSF50978">
    <property type="entry name" value="WD40 repeat-like"/>
    <property type="match status" value="2"/>
</dbReference>
<evidence type="ECO:0000313" key="10">
    <source>
        <dbReference type="Proteomes" id="UP000235371"/>
    </source>
</evidence>
<feature type="repeat" description="WD" evidence="6">
    <location>
        <begin position="1102"/>
        <end position="1134"/>
    </location>
</feature>
<keyword evidence="10" id="KW-1185">Reference proteome</keyword>
<accession>A0A2J6SGT3</accession>
<dbReference type="OrthoDB" id="674604at2759"/>
<evidence type="ECO:0000256" key="4">
    <source>
        <dbReference type="ARBA" id="ARBA00039789"/>
    </source>
</evidence>
<feature type="domain" description="Heterokaryon incompatibility" evidence="7">
    <location>
        <begin position="25"/>
        <end position="116"/>
    </location>
</feature>
<proteinExistence type="inferred from homology"/>
<dbReference type="InterPro" id="IPR019775">
    <property type="entry name" value="WD40_repeat_CS"/>
</dbReference>
<comment type="similarity">
    <text evidence="3">Belongs to the WD repeat MDV1/CAF4 family.</text>
</comment>
<evidence type="ECO:0000256" key="6">
    <source>
        <dbReference type="PROSITE-ProRule" id="PRU00221"/>
    </source>
</evidence>
<evidence type="ECO:0000259" key="7">
    <source>
        <dbReference type="Pfam" id="PF06985"/>
    </source>
</evidence>
<feature type="repeat" description="WD" evidence="6">
    <location>
        <begin position="1436"/>
        <end position="1467"/>
    </location>
</feature>
<gene>
    <name evidence="9" type="ORF">K444DRAFT_622581</name>
</gene>
<reference evidence="9 10" key="1">
    <citation type="submission" date="2016-04" db="EMBL/GenBank/DDBJ databases">
        <title>A degradative enzymes factory behind the ericoid mycorrhizal symbiosis.</title>
        <authorList>
            <consortium name="DOE Joint Genome Institute"/>
            <person name="Martino E."/>
            <person name="Morin E."/>
            <person name="Grelet G."/>
            <person name="Kuo A."/>
            <person name="Kohler A."/>
            <person name="Daghino S."/>
            <person name="Barry K."/>
            <person name="Choi C."/>
            <person name="Cichocki N."/>
            <person name="Clum A."/>
            <person name="Copeland A."/>
            <person name="Hainaut M."/>
            <person name="Haridas S."/>
            <person name="Labutti K."/>
            <person name="Lindquist E."/>
            <person name="Lipzen A."/>
            <person name="Khouja H.-R."/>
            <person name="Murat C."/>
            <person name="Ohm R."/>
            <person name="Olson A."/>
            <person name="Spatafora J."/>
            <person name="Veneault-Fourrey C."/>
            <person name="Henrissat B."/>
            <person name="Grigoriev I."/>
            <person name="Martin F."/>
            <person name="Perotto S."/>
        </authorList>
    </citation>
    <scope>NUCLEOTIDE SEQUENCE [LARGE SCALE GENOMIC DNA]</scope>
    <source>
        <strain evidence="9 10">E</strain>
    </source>
</reference>
<feature type="repeat" description="WD" evidence="6">
    <location>
        <begin position="969"/>
        <end position="1010"/>
    </location>
</feature>
<keyword evidence="2" id="KW-0677">Repeat</keyword>
<dbReference type="Pfam" id="PF00400">
    <property type="entry name" value="WD40"/>
    <property type="match status" value="11"/>
</dbReference>
<dbReference type="Pfam" id="PF24883">
    <property type="entry name" value="NPHP3_N"/>
    <property type="match status" value="1"/>
</dbReference>
<dbReference type="Proteomes" id="UP000235371">
    <property type="component" value="Unassembled WGS sequence"/>
</dbReference>
<dbReference type="InParanoid" id="A0A2J6SGT3"/>
<name>A0A2J6SGT3_9HELO</name>
<dbReference type="InterPro" id="IPR036322">
    <property type="entry name" value="WD40_repeat_dom_sf"/>
</dbReference>
<dbReference type="PRINTS" id="PR00320">
    <property type="entry name" value="GPROTEINBRPT"/>
</dbReference>
<feature type="repeat" description="WD" evidence="6">
    <location>
        <begin position="1295"/>
        <end position="1336"/>
    </location>
</feature>
<feature type="repeat" description="WD" evidence="6">
    <location>
        <begin position="1011"/>
        <end position="1042"/>
    </location>
</feature>
<dbReference type="EMBL" id="KZ613919">
    <property type="protein sequence ID" value="PMD49976.1"/>
    <property type="molecule type" value="Genomic_DNA"/>
</dbReference>
<evidence type="ECO:0000256" key="2">
    <source>
        <dbReference type="ARBA" id="ARBA00022737"/>
    </source>
</evidence>
<dbReference type="GO" id="GO:0005634">
    <property type="term" value="C:nucleus"/>
    <property type="evidence" value="ECO:0007669"/>
    <property type="project" value="TreeGrafter"/>
</dbReference>
<dbReference type="STRING" id="1095630.A0A2J6SGT3"/>
<evidence type="ECO:0000256" key="3">
    <source>
        <dbReference type="ARBA" id="ARBA00038415"/>
    </source>
</evidence>
<feature type="repeat" description="WD" evidence="6">
    <location>
        <begin position="1053"/>
        <end position="1081"/>
    </location>
</feature>
<sequence length="1582" mass="174749">MRLLRVDENGEFSLTKDIIDNIPRYAILSHTWGDDDDEVSFQDLTKSPRRTKAGYGKLRFCAQQAARDGLQYFWVDTCCIDKSNNTELSEAINSMFRWYTKAAKCYAYLSDVRTNDHDQSNPSLQSWEPAFRNSRWFTRGWTLQELLAPSSVEFFCSKGNQLGDKRSLEQQIHHITGIAVQALEGTPLSEFSVNERMSWAKTRQTKREEDKAYSLLGIFEIYMPLIYGEGAASAFKRLYEEIGKNSSPRQDPTLLDRLPYAVESPFNSYAKQYEPICLPNTRVDLLKDIYIWATGQDERSIFWLNGLAGTGKSTVARTVARNFLNKNYLGASFFFSRGGGDVSHAGKFVTSIAVQLAISIPTLRQYVSHAVTEHNDIVNRSLRDQWHKLVLGPLSKLDGNGCQSLCVLVVDALDECDNENDIRTILHLLVEVRSLEGVRLRVFLTSRPEIPIRHGFCQIPDKGYQDFVLHNISPSIIDHDITIFLEYNLKFIRSERSLDASWPGEEAIRRLVQSASGLFIWAATACRFIREGKRHAARRLDTILRSGSSAGTVTAPEKHLNEIYTTILKHSVPSEYTDEEKGESYRMLRQVLGSIIILFTTLSTCSLSRLLCVPQDDLDQTVEDLHSILDIQKDKTQPLRLHHPSFRDFLLNNNRCQEPNLWVDEKQAHRILAEDCIRLMLTALKQDMCGLGAPGKLATDVDTSRVKRCLPLELQYACLYWIPHLQQSSPRLCDDDQVHSFLREHFLYWLEAIGWMGKVSEGIHAIASLESLAPFSQCPRLSTFVHDAKRFVLYNRSVIEQAPLQTYCSALVFSPTASVIRKQFKDKIPRWIRRLPEVESNWNALLQTLEGHSSSVIAVAFSPDGKLLASASQDKTVKLWDAGTGAQLQTLKGHSDTVWSVAFSPDGKLVASGSADKTVRLWVSATGAARSTLEGHSMVFSPDGMLVASRSGDVVRLWESTTGTAYSTLVGHLDWVASVVFSPDGQLIASASYDKTVRLWDTRTGASLQTLKGHSDTVWSVAFSPDGKLVASGSADKTVRLWVSATGAARGMLEGHSNSVSVVAFSPDGQLVASVSMDEDLTYEDNVVRLWDSVTGALHGMLEGHMGQVNDIIFSRDGQLVASASSDKTIILWNSATVALRGTLEGHSGFVNAVAFSPDSQLVASASEDGTVRLWDSATGTPDSQLVASSSDNEGHRDCITDVTLLPNSELVASYDEGHWDTVTAVTFSPDGKFVASASEDRTVRLWDLATGAERSTFESYKVAFSPDAQLVLFSPKEAALTLWDSATGEARCTLKAGPGTAHDVVFSPDGQIVASRSNSNTVSLWDWTTGTLRGTLKSYWSLVPVDPFSPDSHLVVGIVPAVTFSPDSRLVASKLSYDTVMLYDSATRTVCGTLKGHLMVTAVAFSPDGKLVASVSQDGTVRLWDLATGAVRGAPEDHSPPAKAVAFSPDGQLVASAHDKTIMFWDSTTGGPRGKLDAGVAIQDLSFSSDGIYLETDWGLLNIRSLFPSAIPLQSKPLCYIFVKEHWVTQEMENILWLPSDYRATCAAVRNNLLVLGHASGRVTFFEFDAASLPPRGSIHT</sequence>
<comment type="function">
    <text evidence="5">Involved in mitochondrial fission. Acts as an adapter protein required to form mitochondrial fission complexes. Formation of these complexes is required to promote constriction and fission of the mitochondrial compartment at a late step in mitochondrial division.</text>
</comment>
<organism evidence="9 10">
    <name type="scientific">Hyaloscypha bicolor E</name>
    <dbReference type="NCBI Taxonomy" id="1095630"/>
    <lineage>
        <taxon>Eukaryota</taxon>
        <taxon>Fungi</taxon>
        <taxon>Dikarya</taxon>
        <taxon>Ascomycota</taxon>
        <taxon>Pezizomycotina</taxon>
        <taxon>Leotiomycetes</taxon>
        <taxon>Helotiales</taxon>
        <taxon>Hyaloscyphaceae</taxon>
        <taxon>Hyaloscypha</taxon>
        <taxon>Hyaloscypha bicolor</taxon>
    </lineage>
</organism>
<dbReference type="RefSeq" id="XP_024726880.1">
    <property type="nucleotide sequence ID" value="XM_024882129.1"/>
</dbReference>